<evidence type="ECO:0000313" key="8">
    <source>
        <dbReference type="EMBL" id="TCO81428.1"/>
    </source>
</evidence>
<feature type="binding site" evidence="6">
    <location>
        <position position="78"/>
    </location>
    <ligand>
        <name>spermidine</name>
        <dbReference type="ChEBI" id="CHEBI:57834"/>
    </ligand>
</feature>
<organism evidence="8 9">
    <name type="scientific">Plasticicumulans lactativorans</name>
    <dbReference type="NCBI Taxonomy" id="1133106"/>
    <lineage>
        <taxon>Bacteria</taxon>
        <taxon>Pseudomonadati</taxon>
        <taxon>Pseudomonadota</taxon>
        <taxon>Gammaproteobacteria</taxon>
        <taxon>Candidatus Competibacteraceae</taxon>
        <taxon>Plasticicumulans</taxon>
    </lineage>
</organism>
<evidence type="ECO:0000256" key="2">
    <source>
        <dbReference type="ARBA" id="ARBA00022448"/>
    </source>
</evidence>
<dbReference type="InterPro" id="IPR001188">
    <property type="entry name" value="Sperm_putr-bd"/>
</dbReference>
<proteinExistence type="inferred from homology"/>
<evidence type="ECO:0000256" key="4">
    <source>
        <dbReference type="ARBA" id="ARBA00022764"/>
    </source>
</evidence>
<dbReference type="GO" id="GO:0042597">
    <property type="term" value="C:periplasmic space"/>
    <property type="evidence" value="ECO:0007669"/>
    <property type="project" value="UniProtKB-SubCell"/>
</dbReference>
<gene>
    <name evidence="8" type="ORF">EV699_10859</name>
</gene>
<dbReference type="OrthoDB" id="9769319at2"/>
<comment type="similarity">
    <text evidence="5">Belongs to the bacterial solute-binding protein PotD/PotF family.</text>
</comment>
<comment type="function">
    <text evidence="5">Required for the activity of the bacterial periplasmic transport system of putrescine.</text>
</comment>
<dbReference type="RefSeq" id="WP_132541280.1">
    <property type="nucleotide sequence ID" value="NZ_SLWY01000008.1"/>
</dbReference>
<dbReference type="AlphaFoldDB" id="A0A4R2LEU9"/>
<keyword evidence="9" id="KW-1185">Reference proteome</keyword>
<dbReference type="GO" id="GO:0019808">
    <property type="term" value="F:polyamine binding"/>
    <property type="evidence" value="ECO:0007669"/>
    <property type="project" value="InterPro"/>
</dbReference>
<evidence type="ECO:0000256" key="6">
    <source>
        <dbReference type="PIRSR" id="PIRSR019574-1"/>
    </source>
</evidence>
<feature type="binding site" evidence="6">
    <location>
        <position position="30"/>
    </location>
    <ligand>
        <name>spermidine</name>
        <dbReference type="ChEBI" id="CHEBI:57834"/>
    </ligand>
</feature>
<reference evidence="8 9" key="1">
    <citation type="submission" date="2019-03" db="EMBL/GenBank/DDBJ databases">
        <title>Genomic Encyclopedia of Type Strains, Phase IV (KMG-IV): sequencing the most valuable type-strain genomes for metagenomic binning, comparative biology and taxonomic classification.</title>
        <authorList>
            <person name="Goeker M."/>
        </authorList>
    </citation>
    <scope>NUCLEOTIDE SEQUENCE [LARGE SCALE GENOMIC DNA]</scope>
    <source>
        <strain evidence="8 9">DSM 25287</strain>
    </source>
</reference>
<dbReference type="PANTHER" id="PTHR30222">
    <property type="entry name" value="SPERMIDINE/PUTRESCINE-BINDING PERIPLASMIC PROTEIN"/>
    <property type="match status" value="1"/>
</dbReference>
<dbReference type="PRINTS" id="PR00909">
    <property type="entry name" value="SPERMDNBNDNG"/>
</dbReference>
<feature type="chain" id="PRO_5020379594" description="Putrescine-binding periplasmic protein" evidence="7">
    <location>
        <begin position="18"/>
        <end position="349"/>
    </location>
</feature>
<dbReference type="PANTHER" id="PTHR30222:SF17">
    <property type="entry name" value="SPERMIDINE_PUTRESCINE-BINDING PERIPLASMIC PROTEIN"/>
    <property type="match status" value="1"/>
</dbReference>
<dbReference type="EMBL" id="SLWY01000008">
    <property type="protein sequence ID" value="TCO81428.1"/>
    <property type="molecule type" value="Genomic_DNA"/>
</dbReference>
<evidence type="ECO:0000256" key="5">
    <source>
        <dbReference type="PIRNR" id="PIRNR019574"/>
    </source>
</evidence>
<protein>
    <recommendedName>
        <fullName evidence="5">Putrescine-binding periplasmic protein</fullName>
    </recommendedName>
</protein>
<sequence length="349" mass="39326">MKKFLAVLALLSAPAFAAEEKALNFYNWTEYMPDAVLKQFTKETGIKVRQTTYASIEEMYAKLKAGGGGYDVVVPSAYYIKRMRAEDMLEPLDLSKIPNLKNFDAKYVDQAFDPGNKYTVPYLMYSVGIMVNGAKTDPSKITKWSDLWKPEYKNQLLMMDTARENFQVMMKVLGYKAGETDPKRIEEAYGRLRELLPNVKLFNGDAPRTSFLAGEVAVGIAWSGEAYMGQQENPKITYVYPQEGIIFGMDTLAIPKGAKHPENAHKFIDFVSRPDIAAKISQEIGYGTPNAEAVKKLPAKFAQNRIVFPTADDLKNADYMEDVPSDTQSLYEKYWSELKTGKKVVEKKG</sequence>
<dbReference type="Proteomes" id="UP000295765">
    <property type="component" value="Unassembled WGS sequence"/>
</dbReference>
<evidence type="ECO:0000313" key="9">
    <source>
        <dbReference type="Proteomes" id="UP000295765"/>
    </source>
</evidence>
<keyword evidence="3 7" id="KW-0732">Signal</keyword>
<evidence type="ECO:0000256" key="1">
    <source>
        <dbReference type="ARBA" id="ARBA00004418"/>
    </source>
</evidence>
<keyword evidence="4 5" id="KW-0574">Periplasm</keyword>
<dbReference type="GO" id="GO:0015846">
    <property type="term" value="P:polyamine transport"/>
    <property type="evidence" value="ECO:0007669"/>
    <property type="project" value="InterPro"/>
</dbReference>
<dbReference type="Gene3D" id="3.40.190.10">
    <property type="entry name" value="Periplasmic binding protein-like II"/>
    <property type="match status" value="2"/>
</dbReference>
<name>A0A4R2LEU9_9GAMM</name>
<evidence type="ECO:0000256" key="7">
    <source>
        <dbReference type="SAM" id="SignalP"/>
    </source>
</evidence>
<feature type="signal peptide" evidence="7">
    <location>
        <begin position="1"/>
        <end position="17"/>
    </location>
</feature>
<evidence type="ECO:0000256" key="3">
    <source>
        <dbReference type="ARBA" id="ARBA00022729"/>
    </source>
</evidence>
<dbReference type="PIRSF" id="PIRSF019574">
    <property type="entry name" value="Periplasmic_polyamine_BP"/>
    <property type="match status" value="1"/>
</dbReference>
<comment type="subcellular location">
    <subcellularLocation>
        <location evidence="1 5">Periplasm</location>
    </subcellularLocation>
</comment>
<dbReference type="Pfam" id="PF13416">
    <property type="entry name" value="SBP_bac_8"/>
    <property type="match status" value="1"/>
</dbReference>
<accession>A0A4R2LEU9</accession>
<keyword evidence="2 5" id="KW-0813">Transport</keyword>
<dbReference type="SUPFAM" id="SSF53850">
    <property type="entry name" value="Periplasmic binding protein-like II"/>
    <property type="match status" value="1"/>
</dbReference>
<comment type="caution">
    <text evidence="8">The sequence shown here is derived from an EMBL/GenBank/DDBJ whole genome shotgun (WGS) entry which is preliminary data.</text>
</comment>
<dbReference type="InterPro" id="IPR006059">
    <property type="entry name" value="SBP"/>
</dbReference>
<dbReference type="CDD" id="cd13590">
    <property type="entry name" value="PBP2_PotD_PotF_like"/>
    <property type="match status" value="1"/>
</dbReference>